<organism evidence="4">
    <name type="scientific">Chromera velia CCMP2878</name>
    <dbReference type="NCBI Taxonomy" id="1169474"/>
    <lineage>
        <taxon>Eukaryota</taxon>
        <taxon>Sar</taxon>
        <taxon>Alveolata</taxon>
        <taxon>Colpodellida</taxon>
        <taxon>Chromeraceae</taxon>
        <taxon>Chromera</taxon>
    </lineage>
</organism>
<dbReference type="GO" id="GO:0005634">
    <property type="term" value="C:nucleus"/>
    <property type="evidence" value="ECO:0007669"/>
    <property type="project" value="TreeGrafter"/>
</dbReference>
<keyword evidence="1" id="KW-0343">GTPase activation</keyword>
<dbReference type="SUPFAM" id="SSF52047">
    <property type="entry name" value="RNI-like"/>
    <property type="match status" value="2"/>
</dbReference>
<dbReference type="VEuPathDB" id="CryptoDB:Cvel_6013"/>
<dbReference type="PANTHER" id="PTHR24113:SF12">
    <property type="entry name" value="RAN GTPASE-ACTIVATING PROTEIN 1"/>
    <property type="match status" value="1"/>
</dbReference>
<dbReference type="EMBL" id="CDMZ01002083">
    <property type="protein sequence ID" value="CEM40669.1"/>
    <property type="molecule type" value="Genomic_DNA"/>
</dbReference>
<dbReference type="GO" id="GO:0005096">
    <property type="term" value="F:GTPase activator activity"/>
    <property type="evidence" value="ECO:0007669"/>
    <property type="project" value="UniProtKB-KW"/>
</dbReference>
<dbReference type="GO" id="GO:0006913">
    <property type="term" value="P:nucleocytoplasmic transport"/>
    <property type="evidence" value="ECO:0007669"/>
    <property type="project" value="TreeGrafter"/>
</dbReference>
<keyword evidence="3" id="KW-0677">Repeat</keyword>
<dbReference type="GO" id="GO:0031267">
    <property type="term" value="F:small GTPase binding"/>
    <property type="evidence" value="ECO:0007669"/>
    <property type="project" value="TreeGrafter"/>
</dbReference>
<dbReference type="PANTHER" id="PTHR24113">
    <property type="entry name" value="RAN GTPASE-ACTIVATING PROTEIN 1"/>
    <property type="match status" value="1"/>
</dbReference>
<dbReference type="InterPro" id="IPR027038">
    <property type="entry name" value="RanGap"/>
</dbReference>
<dbReference type="InterPro" id="IPR032675">
    <property type="entry name" value="LRR_dom_sf"/>
</dbReference>
<keyword evidence="2" id="KW-0433">Leucine-rich repeat</keyword>
<evidence type="ECO:0000256" key="2">
    <source>
        <dbReference type="ARBA" id="ARBA00022614"/>
    </source>
</evidence>
<reference evidence="4" key="1">
    <citation type="submission" date="2014-11" db="EMBL/GenBank/DDBJ databases">
        <authorList>
            <person name="Otto D Thomas"/>
            <person name="Naeem Raeece"/>
        </authorList>
    </citation>
    <scope>NUCLEOTIDE SEQUENCE</scope>
</reference>
<dbReference type="PhylomeDB" id="A0A0G4HA85"/>
<dbReference type="GO" id="GO:0048471">
    <property type="term" value="C:perinuclear region of cytoplasm"/>
    <property type="evidence" value="ECO:0007669"/>
    <property type="project" value="TreeGrafter"/>
</dbReference>
<protein>
    <submittedName>
        <fullName evidence="4">Uncharacterized protein</fullName>
    </submittedName>
</protein>
<evidence type="ECO:0000256" key="3">
    <source>
        <dbReference type="ARBA" id="ARBA00022737"/>
    </source>
</evidence>
<dbReference type="GO" id="GO:0005829">
    <property type="term" value="C:cytosol"/>
    <property type="evidence" value="ECO:0007669"/>
    <property type="project" value="TreeGrafter"/>
</dbReference>
<dbReference type="Pfam" id="PF13516">
    <property type="entry name" value="LRR_6"/>
    <property type="match status" value="2"/>
</dbReference>
<dbReference type="SMART" id="SM00368">
    <property type="entry name" value="LRR_RI"/>
    <property type="match status" value="9"/>
</dbReference>
<gene>
    <name evidence="4" type="ORF">Cvel_6013</name>
</gene>
<sequence>MEGCVPALSAIFTHTSAPAEMKIGLPISSLDLSKFPLDAGKLGLLLSSLPAGPDFLETLKGGPHVCKGPCLSVLNRFLQSVRVGVGVGGLGGAASASSKTLNLSKNRLRSHSMEALRSAFSEGTLSKLLGLDVSNNPLGPSGVATLARGLSASERALPLQSLKLSKTAAKAEGAKALSVPLKKGKAPSLQVLDLGGNDMRAEGVGGLVGTVGAGTLSSLRVLVLKNNSVAKKSEGGEWNFRGLAALFSHEFPALQELDLSGNEFQGPSGADTAAPMIGEAVEGGRLPSVRTLMLNDTRMREADITAVFSALTEGRAPHVETLRLPKLDTPSSQALPSALDSGHLAQMHEVTLDDRYADGVGVVTRSLVSGRTPSLRILRIKTDDSPEGDSDEVLGALADGLRGGGLRSLADLDLQIVDEVSSERMSEFGRALGAGGASSLKRLSLSWNYVVDGIAGEGCKSLGEVLITRKIPSLRKLELVWDVDSSLEGLAEGLGVGSFSADVLVDLGFRSYDDNDRGLQKVAALICAGKILGLRKIGVEADADPIGENGARALGEALTHSEREAGVILQAFEELDIDEYAFKNARALSCLFRGIAAGAGSLPSLHKLSVTDLVEDEGIGPLAQSLAECITKGKFPKLRNLCFIPYRNESISLGQEGMQALSLALCSPHAKSLRSLTLRSVEQDFVAASPLAECITKGKFPRLRKLHFACDEDVSIRREGMQALSLALCSPHAKSLRGLTLSLEESKEMEDNSKVRAAEAVQMGLLSLAFSCGQLSGLQELKFEGKLCSESLSALSVGLGSGKLRSLRSLELQTVPLGDDEGTSNLCQALSAEKLPELRCLKLGSVSDAGLKKIVKAWGEATPPPLEKLDLSGTAVGDEGVLALIGLAGTGRVPMLGDVRVGRFVSSGTRTVLESFFPHTVESD</sequence>
<dbReference type="InterPro" id="IPR001611">
    <property type="entry name" value="Leu-rich_rpt"/>
</dbReference>
<evidence type="ECO:0000313" key="4">
    <source>
        <dbReference type="EMBL" id="CEM40669.1"/>
    </source>
</evidence>
<name>A0A0G4HA85_9ALVE</name>
<evidence type="ECO:0000256" key="1">
    <source>
        <dbReference type="ARBA" id="ARBA00022468"/>
    </source>
</evidence>
<dbReference type="Gene3D" id="3.80.10.10">
    <property type="entry name" value="Ribonuclease Inhibitor"/>
    <property type="match status" value="4"/>
</dbReference>
<dbReference type="AlphaFoldDB" id="A0A0G4HA85"/>
<proteinExistence type="predicted"/>
<accession>A0A0G4HA85</accession>